<keyword evidence="1" id="KW-0805">Transcription regulation</keyword>
<dbReference type="CDD" id="cd00090">
    <property type="entry name" value="HTH_ARSR"/>
    <property type="match status" value="1"/>
</dbReference>
<keyword evidence="2" id="KW-0238">DNA-binding</keyword>
<sequence length="113" mass="12150">MAPSALDAAAMADHAHAASALLKSLAHPARLRVLCRLVEGEASVGELQAKSALSMSALSQHLAVLRQAELVDTRREAQTIFYRLLDSPALGVMQALHAAYCVPAGKKQRPRRR</sequence>
<dbReference type="Proteomes" id="UP000294164">
    <property type="component" value="Unassembled WGS sequence"/>
</dbReference>
<evidence type="ECO:0000313" key="5">
    <source>
        <dbReference type="EMBL" id="TAA36827.1"/>
    </source>
</evidence>
<dbReference type="PRINTS" id="PR00778">
    <property type="entry name" value="HTHARSR"/>
</dbReference>
<evidence type="ECO:0000313" key="6">
    <source>
        <dbReference type="Proteomes" id="UP000294164"/>
    </source>
</evidence>
<evidence type="ECO:0000256" key="2">
    <source>
        <dbReference type="ARBA" id="ARBA00023125"/>
    </source>
</evidence>
<comment type="caution">
    <text evidence="5">The sequence shown here is derived from an EMBL/GenBank/DDBJ whole genome shotgun (WGS) entry which is preliminary data.</text>
</comment>
<dbReference type="InterPro" id="IPR001845">
    <property type="entry name" value="HTH_ArsR_DNA-bd_dom"/>
</dbReference>
<feature type="domain" description="HTH arsR-type" evidence="4">
    <location>
        <begin position="10"/>
        <end position="107"/>
    </location>
</feature>
<dbReference type="PANTHER" id="PTHR43132">
    <property type="entry name" value="ARSENICAL RESISTANCE OPERON REPRESSOR ARSR-RELATED"/>
    <property type="match status" value="1"/>
</dbReference>
<accession>A0A4Q8LZ31</accession>
<gene>
    <name evidence="5" type="ORF">EA655_18310</name>
</gene>
<evidence type="ECO:0000259" key="4">
    <source>
        <dbReference type="PROSITE" id="PS50987"/>
    </source>
</evidence>
<dbReference type="GO" id="GO:0003677">
    <property type="term" value="F:DNA binding"/>
    <property type="evidence" value="ECO:0007669"/>
    <property type="project" value="UniProtKB-KW"/>
</dbReference>
<dbReference type="PROSITE" id="PS50987">
    <property type="entry name" value="HTH_ARSR_2"/>
    <property type="match status" value="1"/>
</dbReference>
<dbReference type="PANTHER" id="PTHR43132:SF2">
    <property type="entry name" value="ARSENICAL RESISTANCE OPERON REPRESSOR ARSR-RELATED"/>
    <property type="match status" value="1"/>
</dbReference>
<proteinExistence type="predicted"/>
<name>A0A4Q8LZ31_9GAMM</name>
<dbReference type="SMART" id="SM00418">
    <property type="entry name" value="HTH_ARSR"/>
    <property type="match status" value="1"/>
</dbReference>
<dbReference type="AlphaFoldDB" id="A0A4Q8LZ31"/>
<dbReference type="NCBIfam" id="NF033788">
    <property type="entry name" value="HTH_metalloreg"/>
    <property type="match status" value="1"/>
</dbReference>
<dbReference type="OrthoDB" id="9796124at2"/>
<dbReference type="RefSeq" id="WP_130535833.1">
    <property type="nucleotide sequence ID" value="NZ_SHMG01000014.1"/>
</dbReference>
<dbReference type="InterPro" id="IPR011991">
    <property type="entry name" value="ArsR-like_HTH"/>
</dbReference>
<protein>
    <submittedName>
        <fullName evidence="5">Transcriptional regulator</fullName>
    </submittedName>
</protein>
<dbReference type="Pfam" id="PF01022">
    <property type="entry name" value="HTH_5"/>
    <property type="match status" value="1"/>
</dbReference>
<dbReference type="InterPro" id="IPR051011">
    <property type="entry name" value="Metal_resp_trans_reg"/>
</dbReference>
<dbReference type="InterPro" id="IPR036390">
    <property type="entry name" value="WH_DNA-bd_sf"/>
</dbReference>
<keyword evidence="3" id="KW-0804">Transcription</keyword>
<dbReference type="SUPFAM" id="SSF46785">
    <property type="entry name" value="Winged helix' DNA-binding domain"/>
    <property type="match status" value="1"/>
</dbReference>
<dbReference type="InterPro" id="IPR036388">
    <property type="entry name" value="WH-like_DNA-bd_sf"/>
</dbReference>
<evidence type="ECO:0000256" key="1">
    <source>
        <dbReference type="ARBA" id="ARBA00023015"/>
    </source>
</evidence>
<organism evidence="5 6">
    <name type="scientific">Pseudoxanthomonas winnipegensis</name>
    <dbReference type="NCBI Taxonomy" id="2480810"/>
    <lineage>
        <taxon>Bacteria</taxon>
        <taxon>Pseudomonadati</taxon>
        <taxon>Pseudomonadota</taxon>
        <taxon>Gammaproteobacteria</taxon>
        <taxon>Lysobacterales</taxon>
        <taxon>Lysobacteraceae</taxon>
        <taxon>Pseudoxanthomonas</taxon>
    </lineage>
</organism>
<dbReference type="EMBL" id="SHMG01000014">
    <property type="protein sequence ID" value="TAA36827.1"/>
    <property type="molecule type" value="Genomic_DNA"/>
</dbReference>
<evidence type="ECO:0000256" key="3">
    <source>
        <dbReference type="ARBA" id="ARBA00023163"/>
    </source>
</evidence>
<dbReference type="GO" id="GO:0003700">
    <property type="term" value="F:DNA-binding transcription factor activity"/>
    <property type="evidence" value="ECO:0007669"/>
    <property type="project" value="InterPro"/>
</dbReference>
<reference evidence="5 6" key="1">
    <citation type="submission" date="2019-02" db="EMBL/GenBank/DDBJ databases">
        <title>WGS of Pseudoxanthomonas species novum from clinical isolates.</title>
        <authorList>
            <person name="Bernier A.-M."/>
            <person name="Bernard K."/>
            <person name="Vachon A."/>
        </authorList>
    </citation>
    <scope>NUCLEOTIDE SEQUENCE [LARGE SCALE GENOMIC DNA]</scope>
    <source>
        <strain evidence="5 6">NML130969</strain>
    </source>
</reference>
<dbReference type="Gene3D" id="1.10.10.10">
    <property type="entry name" value="Winged helix-like DNA-binding domain superfamily/Winged helix DNA-binding domain"/>
    <property type="match status" value="1"/>
</dbReference>